<dbReference type="Proteomes" id="UP000759443">
    <property type="component" value="Unassembled WGS sequence"/>
</dbReference>
<evidence type="ECO:0000256" key="2">
    <source>
        <dbReference type="SAM" id="SignalP"/>
    </source>
</evidence>
<evidence type="ECO:0000256" key="1">
    <source>
        <dbReference type="SAM" id="MobiDB-lite"/>
    </source>
</evidence>
<evidence type="ECO:0000313" key="3">
    <source>
        <dbReference type="EMBL" id="MBP1853131.1"/>
    </source>
</evidence>
<dbReference type="EMBL" id="JAGGJU010000015">
    <property type="protein sequence ID" value="MBP1853131.1"/>
    <property type="molecule type" value="Genomic_DNA"/>
</dbReference>
<dbReference type="NCBIfam" id="NF009442">
    <property type="entry name" value="PRK12798.1-4"/>
    <property type="match status" value="1"/>
</dbReference>
<gene>
    <name evidence="3" type="ORF">J2Z17_004590</name>
</gene>
<feature type="region of interest" description="Disordered" evidence="1">
    <location>
        <begin position="349"/>
        <end position="421"/>
    </location>
</feature>
<feature type="signal peptide" evidence="2">
    <location>
        <begin position="1"/>
        <end position="25"/>
    </location>
</feature>
<protein>
    <submittedName>
        <fullName evidence="3">Chemotaxis protein MotC</fullName>
    </submittedName>
</protein>
<reference evidence="3 4" key="1">
    <citation type="submission" date="2021-03" db="EMBL/GenBank/DDBJ databases">
        <title>Genomic Encyclopedia of Type Strains, Phase IV (KMG-IV): sequencing the most valuable type-strain genomes for metagenomic binning, comparative biology and taxonomic classification.</title>
        <authorList>
            <person name="Goeker M."/>
        </authorList>
    </citation>
    <scope>NUCLEOTIDE SEQUENCE [LARGE SCALE GENOMIC DNA]</scope>
    <source>
        <strain evidence="3 4">DSM 21600</strain>
    </source>
</reference>
<proteinExistence type="predicted"/>
<name>A0ABS4E5E4_9HYPH</name>
<organism evidence="3 4">
    <name type="scientific">Rhizobium halophytocola</name>
    <dbReference type="NCBI Taxonomy" id="735519"/>
    <lineage>
        <taxon>Bacteria</taxon>
        <taxon>Pseudomonadati</taxon>
        <taxon>Pseudomonadota</taxon>
        <taxon>Alphaproteobacteria</taxon>
        <taxon>Hyphomicrobiales</taxon>
        <taxon>Rhizobiaceae</taxon>
        <taxon>Rhizobium/Agrobacterium group</taxon>
        <taxon>Rhizobium</taxon>
    </lineage>
</organism>
<keyword evidence="4" id="KW-1185">Reference proteome</keyword>
<comment type="caution">
    <text evidence="3">The sequence shown here is derived from an EMBL/GenBank/DDBJ whole genome shotgun (WGS) entry which is preliminary data.</text>
</comment>
<accession>A0ABS4E5E4</accession>
<sequence>MRSRRLLYLPLLVAALSGTAPPLAAAPAAAPVDDIELAPYKMLRSLQFVQDAVVLGDHSAGEMQRFILGTLDDRLRSADASVFEDPRNVDAAFIYAMSGGNPKTLDLLLSRDVDGNFDSRIADLLGRYLSGKGTLVAKSLGELATEYRQTKIAPYLSLVAANVLIGRDLDKALKFYDWARLLSPGTLVEEAALRRSLAVTVEADRSADALKYASLYVRRFLHSPYASQFADLFVTLIVKHFDDLDHQRVLDTLTFMDVERRREVYLRVARQAAIDGKNELARLAADNAKALAGTADDNEGALADLYGGMANIPTEDVAAVMQRIASIPPEMLTPSDRALRSAAEAIAREVLRSPEPKSSAQGDALSNDTSGQGASVSEADVSAGQPGQQDPSAPSEPSKPSPVQEAQAPVAAALKQDDPAFSAFVEQGRSRLEAIDGLLDEEPNP</sequence>
<evidence type="ECO:0000313" key="4">
    <source>
        <dbReference type="Proteomes" id="UP000759443"/>
    </source>
</evidence>
<feature type="compositionally biased region" description="Polar residues" evidence="1">
    <location>
        <begin position="356"/>
        <end position="375"/>
    </location>
</feature>
<feature type="compositionally biased region" description="Low complexity" evidence="1">
    <location>
        <begin position="391"/>
        <end position="413"/>
    </location>
</feature>
<keyword evidence="2" id="KW-0732">Signal</keyword>
<dbReference type="RefSeq" id="WP_209948654.1">
    <property type="nucleotide sequence ID" value="NZ_JAGGJU010000015.1"/>
</dbReference>
<feature type="chain" id="PRO_5046976308" evidence="2">
    <location>
        <begin position="26"/>
        <end position="445"/>
    </location>
</feature>